<reference evidence="6" key="1">
    <citation type="submission" date="2023-10" db="EMBL/GenBank/DDBJ databases">
        <title>Chromosome-level genome of the transformable northern wattle, Acacia crassicarpa.</title>
        <authorList>
            <person name="Massaro I."/>
            <person name="Sinha N.R."/>
            <person name="Poethig S."/>
            <person name="Leichty A.R."/>
        </authorList>
    </citation>
    <scope>NUCLEOTIDE SEQUENCE</scope>
    <source>
        <strain evidence="6">Acra3RX</strain>
        <tissue evidence="6">Leaf</tissue>
    </source>
</reference>
<evidence type="ECO:0000313" key="7">
    <source>
        <dbReference type="Proteomes" id="UP001293593"/>
    </source>
</evidence>
<accession>A0AAE1IQ51</accession>
<dbReference type="Gene3D" id="1.50.40.10">
    <property type="entry name" value="Mitochondrial carrier domain"/>
    <property type="match status" value="1"/>
</dbReference>
<dbReference type="InterPro" id="IPR018108">
    <property type="entry name" value="MCP_transmembrane"/>
</dbReference>
<protein>
    <submittedName>
        <fullName evidence="6">Uncharacterized protein</fullName>
    </submittedName>
</protein>
<evidence type="ECO:0000256" key="2">
    <source>
        <dbReference type="ARBA" id="ARBA00022448"/>
    </source>
</evidence>
<proteinExistence type="predicted"/>
<evidence type="ECO:0000256" key="4">
    <source>
        <dbReference type="ARBA" id="ARBA00022737"/>
    </source>
</evidence>
<dbReference type="EMBL" id="JAWXYG010000016">
    <property type="protein sequence ID" value="KAK4253258.1"/>
    <property type="molecule type" value="Genomic_DNA"/>
</dbReference>
<evidence type="ECO:0000256" key="3">
    <source>
        <dbReference type="ARBA" id="ARBA00022692"/>
    </source>
</evidence>
<dbReference type="SUPFAM" id="SSF103506">
    <property type="entry name" value="Mitochondrial carrier"/>
    <property type="match status" value="1"/>
</dbReference>
<dbReference type="Pfam" id="PF00153">
    <property type="entry name" value="Mito_carr"/>
    <property type="match status" value="1"/>
</dbReference>
<name>A0AAE1IQ51_9FABA</name>
<sequence>MREERVLFTTRNIPNITNSFNNVVDPNDHESLWKKTTPSLATVGYGGEGGSRGDHCKFACVSTAERKVDKQFVPTLAQLLKHPLAVVAFVPRNVYLFFAGAVAGAAAKTVTAPLDRIKILMQLEANCMLLCLLDL</sequence>
<dbReference type="Proteomes" id="UP001293593">
    <property type="component" value="Unassembled WGS sequence"/>
</dbReference>
<keyword evidence="2" id="KW-0813">Transport</keyword>
<dbReference type="GO" id="GO:0055085">
    <property type="term" value="P:transmembrane transport"/>
    <property type="evidence" value="ECO:0007669"/>
    <property type="project" value="InterPro"/>
</dbReference>
<keyword evidence="3" id="KW-0812">Transmembrane</keyword>
<keyword evidence="7" id="KW-1185">Reference proteome</keyword>
<keyword evidence="5" id="KW-0472">Membrane</keyword>
<dbReference type="InterPro" id="IPR002067">
    <property type="entry name" value="MCP"/>
</dbReference>
<organism evidence="6 7">
    <name type="scientific">Acacia crassicarpa</name>
    <name type="common">northern wattle</name>
    <dbReference type="NCBI Taxonomy" id="499986"/>
    <lineage>
        <taxon>Eukaryota</taxon>
        <taxon>Viridiplantae</taxon>
        <taxon>Streptophyta</taxon>
        <taxon>Embryophyta</taxon>
        <taxon>Tracheophyta</taxon>
        <taxon>Spermatophyta</taxon>
        <taxon>Magnoliopsida</taxon>
        <taxon>eudicotyledons</taxon>
        <taxon>Gunneridae</taxon>
        <taxon>Pentapetalae</taxon>
        <taxon>rosids</taxon>
        <taxon>fabids</taxon>
        <taxon>Fabales</taxon>
        <taxon>Fabaceae</taxon>
        <taxon>Caesalpinioideae</taxon>
        <taxon>mimosoid clade</taxon>
        <taxon>Acacieae</taxon>
        <taxon>Acacia</taxon>
    </lineage>
</organism>
<gene>
    <name evidence="6" type="ORF">QN277_010584</name>
</gene>
<keyword evidence="4" id="KW-0677">Repeat</keyword>
<comment type="subcellular location">
    <subcellularLocation>
        <location evidence="1">Membrane</location>
        <topology evidence="1">Multi-pass membrane protein</topology>
    </subcellularLocation>
</comment>
<evidence type="ECO:0000256" key="5">
    <source>
        <dbReference type="ARBA" id="ARBA00023136"/>
    </source>
</evidence>
<dbReference type="AlphaFoldDB" id="A0AAE1IQ51"/>
<dbReference type="PRINTS" id="PR00926">
    <property type="entry name" value="MITOCARRIER"/>
</dbReference>
<evidence type="ECO:0000313" key="6">
    <source>
        <dbReference type="EMBL" id="KAK4253258.1"/>
    </source>
</evidence>
<dbReference type="InterPro" id="IPR023395">
    <property type="entry name" value="MCP_dom_sf"/>
</dbReference>
<evidence type="ECO:0000256" key="1">
    <source>
        <dbReference type="ARBA" id="ARBA00004141"/>
    </source>
</evidence>
<comment type="caution">
    <text evidence="6">The sequence shown here is derived from an EMBL/GenBank/DDBJ whole genome shotgun (WGS) entry which is preliminary data.</text>
</comment>
<dbReference type="GO" id="GO:0016020">
    <property type="term" value="C:membrane"/>
    <property type="evidence" value="ECO:0007669"/>
    <property type="project" value="UniProtKB-SubCell"/>
</dbReference>